<dbReference type="eggNOG" id="COG4225">
    <property type="taxonomic scope" value="Bacteria"/>
</dbReference>
<evidence type="ECO:0000313" key="4">
    <source>
        <dbReference type="Proteomes" id="UP000009872"/>
    </source>
</evidence>
<dbReference type="PROSITE" id="PS51257">
    <property type="entry name" value="PROKAR_LIPOPROTEIN"/>
    <property type="match status" value="1"/>
</dbReference>
<dbReference type="PATRIC" id="fig|742727.4.peg.3105"/>
<dbReference type="PANTHER" id="PTHR33886:SF8">
    <property type="entry name" value="UNSATURATED RHAMNOGALACTURONAN HYDROLASE (EUROFUNG)"/>
    <property type="match status" value="1"/>
</dbReference>
<keyword evidence="4" id="KW-1185">Reference proteome</keyword>
<dbReference type="Gene3D" id="1.50.10.10">
    <property type="match status" value="1"/>
</dbReference>
<feature type="chain" id="PRO_5003929551" description="Glycosyl hydrolase family 88" evidence="2">
    <location>
        <begin position="29"/>
        <end position="382"/>
    </location>
</feature>
<dbReference type="InterPro" id="IPR052043">
    <property type="entry name" value="PolySaccharide_Degr_Enz"/>
</dbReference>
<dbReference type="InterPro" id="IPR012341">
    <property type="entry name" value="6hp_glycosidase-like_sf"/>
</dbReference>
<dbReference type="PANTHER" id="PTHR33886">
    <property type="entry name" value="UNSATURATED RHAMNOGALACTURONAN HYDROLASE (EUROFUNG)"/>
    <property type="match status" value="1"/>
</dbReference>
<keyword evidence="2" id="KW-0732">Signal</keyword>
<dbReference type="SUPFAM" id="SSF48208">
    <property type="entry name" value="Six-hairpin glycosidases"/>
    <property type="match status" value="1"/>
</dbReference>
<sequence length="382" mass="43842">MNKNKSMKTLFGNILISAFCLSGMSACAVPKDEAKEVVDIIYKVNNYWQEQNPKHGRAFWDNAAYHTGNMEAFFLTGDTAFVNYSKAWAEHNEWKGAKSDDKAEWKYSYGESNDYVLFGDYQTCFQTYADLYNLEPDSQKIARAREVMEYQMSTDKNDYWWWADGLYMVMPVMTKLYKITNNSLYLEKLHEYWVFADSLMYDPADALYYRDGKYIYPKHKSVNGKKDFWARGDGWVLAALAKVLKDLPETNEYRQEYIDRFQVMAKAVAACQQPEGYWTRSLLDPEHAPGPETSGTAFFTYGLLWGMNNGYLDKATYQPVVEKAWKYLTTVALQPDGRIGYVQPIGEKAIPGQVVDASSTANFGVGAFLLAACEMVRFLNLH</sequence>
<dbReference type="Proteomes" id="UP000009872">
    <property type="component" value="Unassembled WGS sequence"/>
</dbReference>
<evidence type="ECO:0000256" key="1">
    <source>
        <dbReference type="ARBA" id="ARBA00022801"/>
    </source>
</evidence>
<dbReference type="GO" id="GO:0005975">
    <property type="term" value="P:carbohydrate metabolic process"/>
    <property type="evidence" value="ECO:0007669"/>
    <property type="project" value="InterPro"/>
</dbReference>
<evidence type="ECO:0000256" key="2">
    <source>
        <dbReference type="SAM" id="SignalP"/>
    </source>
</evidence>
<dbReference type="InterPro" id="IPR010905">
    <property type="entry name" value="Glyco_hydro_88"/>
</dbReference>
<name>K9EF76_9BACE</name>
<evidence type="ECO:0000313" key="3">
    <source>
        <dbReference type="EMBL" id="EKU89602.1"/>
    </source>
</evidence>
<dbReference type="InterPro" id="IPR008928">
    <property type="entry name" value="6-hairpin_glycosidase_sf"/>
</dbReference>
<comment type="caution">
    <text evidence="3">The sequence shown here is derived from an EMBL/GenBank/DDBJ whole genome shotgun (WGS) entry which is preliminary data.</text>
</comment>
<dbReference type="GO" id="GO:0016787">
    <property type="term" value="F:hydrolase activity"/>
    <property type="evidence" value="ECO:0007669"/>
    <property type="project" value="UniProtKB-KW"/>
</dbReference>
<protein>
    <recommendedName>
        <fullName evidence="5">Glycosyl hydrolase family 88</fullName>
    </recommendedName>
</protein>
<dbReference type="HOGENOM" id="CLU_042785_0_0_10"/>
<evidence type="ECO:0008006" key="5">
    <source>
        <dbReference type="Google" id="ProtNLM"/>
    </source>
</evidence>
<gene>
    <name evidence="3" type="ORF">HMPREF9447_03040</name>
</gene>
<accession>K9EF76</accession>
<keyword evidence="1" id="KW-0378">Hydrolase</keyword>
<feature type="signal peptide" evidence="2">
    <location>
        <begin position="1"/>
        <end position="28"/>
    </location>
</feature>
<organism evidence="3 4">
    <name type="scientific">Bacteroides oleiciplenus YIT 12058</name>
    <dbReference type="NCBI Taxonomy" id="742727"/>
    <lineage>
        <taxon>Bacteria</taxon>
        <taxon>Pseudomonadati</taxon>
        <taxon>Bacteroidota</taxon>
        <taxon>Bacteroidia</taxon>
        <taxon>Bacteroidales</taxon>
        <taxon>Bacteroidaceae</taxon>
        <taxon>Bacteroides</taxon>
    </lineage>
</organism>
<proteinExistence type="predicted"/>
<dbReference type="STRING" id="742727.HMPREF9447_03040"/>
<dbReference type="EMBL" id="ADLF01000013">
    <property type="protein sequence ID" value="EKU89602.1"/>
    <property type="molecule type" value="Genomic_DNA"/>
</dbReference>
<dbReference type="AlphaFoldDB" id="K9EF76"/>
<reference evidence="3 4" key="1">
    <citation type="submission" date="2012-09" db="EMBL/GenBank/DDBJ databases">
        <title>The Genome Sequence of Bacteroides oleiciplenus YIT 12058.</title>
        <authorList>
            <consortium name="The Broad Institute Genome Sequencing Platform"/>
            <person name="Earl A."/>
            <person name="Ward D."/>
            <person name="Feldgarden M."/>
            <person name="Gevers D."/>
            <person name="Morotomi M."/>
            <person name="Walker B."/>
            <person name="Young S.K."/>
            <person name="Zeng Q."/>
            <person name="Gargeya S."/>
            <person name="Fitzgerald M."/>
            <person name="Haas B."/>
            <person name="Abouelleil A."/>
            <person name="Alvarado L."/>
            <person name="Arachchi H.M."/>
            <person name="Berlin A.M."/>
            <person name="Chapman S.B."/>
            <person name="Goldberg J."/>
            <person name="Griggs A."/>
            <person name="Gujja S."/>
            <person name="Hansen M."/>
            <person name="Howarth C."/>
            <person name="Imamovic A."/>
            <person name="Larimer J."/>
            <person name="McCowen C."/>
            <person name="Montmayeur A."/>
            <person name="Murphy C."/>
            <person name="Neiman D."/>
            <person name="Pearson M."/>
            <person name="Priest M."/>
            <person name="Roberts A."/>
            <person name="Saif S."/>
            <person name="Shea T."/>
            <person name="Sisk P."/>
            <person name="Sykes S."/>
            <person name="Wortman J."/>
            <person name="Nusbaum C."/>
            <person name="Birren B."/>
        </authorList>
    </citation>
    <scope>NUCLEOTIDE SEQUENCE [LARGE SCALE GENOMIC DNA]</scope>
    <source>
        <strain evidence="3 4">YIT 12058</strain>
    </source>
</reference>
<dbReference type="Pfam" id="PF07470">
    <property type="entry name" value="Glyco_hydro_88"/>
    <property type="match status" value="1"/>
</dbReference>